<name>A0A8J5F559_ZINOF</name>
<dbReference type="InterPro" id="IPR017441">
    <property type="entry name" value="Protein_kinase_ATP_BS"/>
</dbReference>
<gene>
    <name evidence="10" type="ORF">ZIOFF_062207</name>
</gene>
<dbReference type="InterPro" id="IPR057597">
    <property type="entry name" value="ALE2_N"/>
</dbReference>
<evidence type="ECO:0000256" key="3">
    <source>
        <dbReference type="ARBA" id="ARBA00022741"/>
    </source>
</evidence>
<keyword evidence="3 6" id="KW-0547">Nucleotide-binding</keyword>
<dbReference type="PANTHER" id="PTHR47989">
    <property type="entry name" value="OS01G0750732 PROTEIN"/>
    <property type="match status" value="1"/>
</dbReference>
<evidence type="ECO:0000259" key="9">
    <source>
        <dbReference type="PROSITE" id="PS50011"/>
    </source>
</evidence>
<dbReference type="GO" id="GO:0005524">
    <property type="term" value="F:ATP binding"/>
    <property type="evidence" value="ECO:0007669"/>
    <property type="project" value="UniProtKB-UniRule"/>
</dbReference>
<keyword evidence="2" id="KW-0808">Transferase</keyword>
<keyword evidence="8" id="KW-1133">Transmembrane helix</keyword>
<evidence type="ECO:0000256" key="5">
    <source>
        <dbReference type="ARBA" id="ARBA00022840"/>
    </source>
</evidence>
<sequence length="708" mass="77927">MNYLGPGLSSTNPPENRKGTIKPGPVPDFPPNPHVNSQDPIPKHHDSVSLASSPALSTPWRGQDCDDVVCSEPFMSTAIGSPCDCVLHVRVTIDLGVPPYIFFTHITEFEAEMAAGTFLKQSQIKIMSAVGLKEKEGTTRVTIFLVPLGEKFDTTIVLLIYERLWQKKVPINKSIFGDYEVICVHYSGLPSSPPSIPRGSSVLGPDYDGSYQYPLIAVVPMSKLKKLNAAIIAVIVVSSFILILACSGIILFILKWKNLGRQPAPLGSTITQSVIRTSGIKCMVPDSMNNSPSDAIVLASCPPALKVFSLAEIEKATEKFCSNKILGEGGFGCVYHGTLDDGSEVAVKLLSKRNQNGEHFLSEVEMLSRLHHQNLVKLIGICTEDDKSCLVYELVRNGSVESHLHGADKKKGPLEWDIRVKIALGAARGLAYLHEHANPHIIHRDFKSSNVLLAEDFTAKVTDFGLAREVSEGSQHVSTRVMGTFGYVAPEYAMTGHLLVSSDVYSYGVVLLELLTGRRPVYYSSSREPENLVTWARPLLATREGVMQVMDPSSHGRCNFDDVVKVAAVASICVHSDPSQRPFMSRVVQALKLICHDMDDADSQSQKESSSGQEHDYGGDLEAEMSWWSQTSPLSYRHGSPFITMEYNSLDTMDQLRRIQQRASASESKYSRSAPSRISKQKTSLYRLRRNVSEHGHLCANRPYGSSF</sequence>
<protein>
    <recommendedName>
        <fullName evidence="9">Protein kinase domain-containing protein</fullName>
    </recommendedName>
</protein>
<dbReference type="EMBL" id="JACMSC010000017">
    <property type="protein sequence ID" value="KAG6478763.1"/>
    <property type="molecule type" value="Genomic_DNA"/>
</dbReference>
<feature type="region of interest" description="Disordered" evidence="7">
    <location>
        <begin position="1"/>
        <end position="61"/>
    </location>
</feature>
<dbReference type="PROSITE" id="PS00108">
    <property type="entry name" value="PROTEIN_KINASE_ST"/>
    <property type="match status" value="1"/>
</dbReference>
<keyword evidence="11" id="KW-1185">Reference proteome</keyword>
<feature type="binding site" evidence="6">
    <location>
        <position position="348"/>
    </location>
    <ligand>
        <name>ATP</name>
        <dbReference type="ChEBI" id="CHEBI:30616"/>
    </ligand>
</feature>
<comment type="caution">
    <text evidence="10">The sequence shown here is derived from an EMBL/GenBank/DDBJ whole genome shotgun (WGS) entry which is preliminary data.</text>
</comment>
<keyword evidence="1" id="KW-0723">Serine/threonine-protein kinase</keyword>
<dbReference type="GO" id="GO:0004674">
    <property type="term" value="F:protein serine/threonine kinase activity"/>
    <property type="evidence" value="ECO:0007669"/>
    <property type="project" value="UniProtKB-KW"/>
</dbReference>
<keyword evidence="5 6" id="KW-0067">ATP-binding</keyword>
<dbReference type="Proteomes" id="UP000734854">
    <property type="component" value="Unassembled WGS sequence"/>
</dbReference>
<keyword evidence="8" id="KW-0472">Membrane</keyword>
<feature type="region of interest" description="Disordered" evidence="7">
    <location>
        <begin position="660"/>
        <end position="680"/>
    </location>
</feature>
<dbReference type="Pfam" id="PF23180">
    <property type="entry name" value="ALE2_N"/>
    <property type="match status" value="1"/>
</dbReference>
<evidence type="ECO:0000256" key="2">
    <source>
        <dbReference type="ARBA" id="ARBA00022679"/>
    </source>
</evidence>
<reference evidence="10 11" key="1">
    <citation type="submission" date="2020-08" db="EMBL/GenBank/DDBJ databases">
        <title>Plant Genome Project.</title>
        <authorList>
            <person name="Zhang R.-G."/>
        </authorList>
    </citation>
    <scope>NUCLEOTIDE SEQUENCE [LARGE SCALE GENOMIC DNA]</scope>
    <source>
        <tissue evidence="10">Rhizome</tissue>
    </source>
</reference>
<keyword evidence="8" id="KW-0812">Transmembrane</keyword>
<dbReference type="PROSITE" id="PS00107">
    <property type="entry name" value="PROTEIN_KINASE_ATP"/>
    <property type="match status" value="1"/>
</dbReference>
<feature type="compositionally biased region" description="Pro residues" evidence="7">
    <location>
        <begin position="24"/>
        <end position="33"/>
    </location>
</feature>
<evidence type="ECO:0000256" key="1">
    <source>
        <dbReference type="ARBA" id="ARBA00022527"/>
    </source>
</evidence>
<dbReference type="FunFam" id="3.30.200.20:FF:000162">
    <property type="entry name" value="Adenine nucleotide alpha hydrolase-like domain kinase"/>
    <property type="match status" value="1"/>
</dbReference>
<organism evidence="10 11">
    <name type="scientific">Zingiber officinale</name>
    <name type="common">Ginger</name>
    <name type="synonym">Amomum zingiber</name>
    <dbReference type="NCBI Taxonomy" id="94328"/>
    <lineage>
        <taxon>Eukaryota</taxon>
        <taxon>Viridiplantae</taxon>
        <taxon>Streptophyta</taxon>
        <taxon>Embryophyta</taxon>
        <taxon>Tracheophyta</taxon>
        <taxon>Spermatophyta</taxon>
        <taxon>Magnoliopsida</taxon>
        <taxon>Liliopsida</taxon>
        <taxon>Zingiberales</taxon>
        <taxon>Zingiberaceae</taxon>
        <taxon>Zingiber</taxon>
    </lineage>
</organism>
<evidence type="ECO:0000256" key="4">
    <source>
        <dbReference type="ARBA" id="ARBA00022777"/>
    </source>
</evidence>
<evidence type="ECO:0000256" key="6">
    <source>
        <dbReference type="PROSITE-ProRule" id="PRU10141"/>
    </source>
</evidence>
<dbReference type="InterPro" id="IPR008271">
    <property type="entry name" value="Ser/Thr_kinase_AS"/>
</dbReference>
<dbReference type="FunFam" id="1.10.510.10:FF:000051">
    <property type="entry name" value="Receptor-like serine/threonine-protein kinase ALE2"/>
    <property type="match status" value="1"/>
</dbReference>
<feature type="domain" description="Protein kinase" evidence="9">
    <location>
        <begin position="320"/>
        <end position="594"/>
    </location>
</feature>
<dbReference type="Pfam" id="PF07714">
    <property type="entry name" value="PK_Tyr_Ser-Thr"/>
    <property type="match status" value="1"/>
</dbReference>
<dbReference type="PROSITE" id="PS50011">
    <property type="entry name" value="PROTEIN_KINASE_DOM"/>
    <property type="match status" value="1"/>
</dbReference>
<dbReference type="AlphaFoldDB" id="A0A8J5F559"/>
<feature type="compositionally biased region" description="Polar residues" evidence="7">
    <location>
        <begin position="661"/>
        <end position="680"/>
    </location>
</feature>
<accession>A0A8J5F559</accession>
<dbReference type="CDD" id="cd14066">
    <property type="entry name" value="STKc_IRAK"/>
    <property type="match status" value="1"/>
</dbReference>
<dbReference type="InterPro" id="IPR000719">
    <property type="entry name" value="Prot_kinase_dom"/>
</dbReference>
<evidence type="ECO:0000256" key="7">
    <source>
        <dbReference type="SAM" id="MobiDB-lite"/>
    </source>
</evidence>
<keyword evidence="4" id="KW-0418">Kinase</keyword>
<evidence type="ECO:0000313" key="10">
    <source>
        <dbReference type="EMBL" id="KAG6478763.1"/>
    </source>
</evidence>
<proteinExistence type="predicted"/>
<dbReference type="InterPro" id="IPR001245">
    <property type="entry name" value="Ser-Thr/Tyr_kinase_cat_dom"/>
</dbReference>
<dbReference type="PANTHER" id="PTHR47989:SF40">
    <property type="entry name" value="RECEPTOR-LIKE SERINE_THREONINE-PROTEIN KINASE ALE2"/>
    <property type="match status" value="1"/>
</dbReference>
<evidence type="ECO:0000313" key="11">
    <source>
        <dbReference type="Proteomes" id="UP000734854"/>
    </source>
</evidence>
<evidence type="ECO:0000256" key="8">
    <source>
        <dbReference type="SAM" id="Phobius"/>
    </source>
</evidence>
<feature type="transmembrane region" description="Helical" evidence="8">
    <location>
        <begin position="229"/>
        <end position="254"/>
    </location>
</feature>